<dbReference type="RefSeq" id="WP_193751990.1">
    <property type="nucleotide sequence ID" value="NZ_BBXV01000024.1"/>
</dbReference>
<evidence type="ECO:0000313" key="4">
    <source>
        <dbReference type="EMBL" id="GAQ18159.1"/>
    </source>
</evidence>
<evidence type="ECO:0000256" key="2">
    <source>
        <dbReference type="PIRSR" id="PIRSR006615-1"/>
    </source>
</evidence>
<organism evidence="4 5">
    <name type="scientific">Oceanobacillus picturae</name>
    <dbReference type="NCBI Taxonomy" id="171693"/>
    <lineage>
        <taxon>Bacteria</taxon>
        <taxon>Bacillati</taxon>
        <taxon>Bacillota</taxon>
        <taxon>Bacilli</taxon>
        <taxon>Bacillales</taxon>
        <taxon>Bacillaceae</taxon>
        <taxon>Oceanobacillus</taxon>
    </lineage>
</organism>
<accession>A0A0U9H6M0</accession>
<reference evidence="5" key="1">
    <citation type="submission" date="2015-07" db="EMBL/GenBank/DDBJ databases">
        <title>Draft Genome Sequence of Oceanobacillus picturae Heshi-B3 that Was Isolated from Fermented Rice Bran with Aging Salted Mackerel, Which Was Named Heshiko as Traditional Fermented Seafood in Japan.</title>
        <authorList>
            <person name="Akuzawa S."/>
            <person name="Nakagawa J."/>
            <person name="Kanekatsu T."/>
            <person name="Kanesaki Y."/>
            <person name="Suzuki T."/>
        </authorList>
    </citation>
    <scope>NUCLEOTIDE SEQUENCE [LARGE SCALE GENOMIC DNA]</scope>
    <source>
        <strain evidence="5">Heshi-B3</strain>
    </source>
</reference>
<keyword evidence="1 2" id="KW-0479">Metal-binding</keyword>
<dbReference type="PANTHER" id="PTHR34217">
    <property type="entry name" value="METAL-DEPENDENT CARBOXYPEPTIDASE"/>
    <property type="match status" value="1"/>
</dbReference>
<proteinExistence type="inferred from homology"/>
<dbReference type="Gene3D" id="1.10.1370.30">
    <property type="match status" value="1"/>
</dbReference>
<keyword evidence="1" id="KW-0482">Metalloprotease</keyword>
<name>A0A0U9H6M0_9BACI</name>
<evidence type="ECO:0000256" key="1">
    <source>
        <dbReference type="PIRNR" id="PIRNR006615"/>
    </source>
</evidence>
<dbReference type="SUPFAM" id="SSF55486">
    <property type="entry name" value="Metalloproteases ('zincins'), catalytic domain"/>
    <property type="match status" value="1"/>
</dbReference>
<keyword evidence="1" id="KW-0645">Protease</keyword>
<dbReference type="EMBL" id="BBXV01000024">
    <property type="protein sequence ID" value="GAQ18159.1"/>
    <property type="molecule type" value="Genomic_DNA"/>
</dbReference>
<feature type="binding site" evidence="2">
    <location>
        <position position="261"/>
    </location>
    <ligand>
        <name>Zn(2+)</name>
        <dbReference type="ChEBI" id="CHEBI:29105"/>
        <note>catalytic</note>
    </ligand>
</feature>
<dbReference type="CDD" id="cd06460">
    <property type="entry name" value="M32_Taq"/>
    <property type="match status" value="1"/>
</dbReference>
<protein>
    <recommendedName>
        <fullName evidence="1">Metal-dependent carboxypeptidase</fullName>
        <ecNumber evidence="1">3.4.17.19</ecNumber>
    </recommendedName>
</protein>
<comment type="caution">
    <text evidence="4">The sequence shown here is derived from an EMBL/GenBank/DDBJ whole genome shotgun (WGS) entry which is preliminary data.</text>
</comment>
<comment type="cofactor">
    <cofactor evidence="2">
        <name>Zn(2+)</name>
        <dbReference type="ChEBI" id="CHEBI:29105"/>
    </cofactor>
    <text evidence="2">Binds 1 zinc ion per subunit.</text>
</comment>
<feature type="binding site" evidence="2">
    <location>
        <position position="265"/>
    </location>
    <ligand>
        <name>Zn(2+)</name>
        <dbReference type="ChEBI" id="CHEBI:29105"/>
        <note>catalytic</note>
    </ligand>
</feature>
<dbReference type="InterPro" id="IPR001333">
    <property type="entry name" value="Peptidase_M32_Taq"/>
</dbReference>
<keyword evidence="1" id="KW-0121">Carboxypeptidase</keyword>
<dbReference type="GO" id="GO:0006508">
    <property type="term" value="P:proteolysis"/>
    <property type="evidence" value="ECO:0007669"/>
    <property type="project" value="UniProtKB-UniRule"/>
</dbReference>
<dbReference type="PIRSF" id="PIRSF006615">
    <property type="entry name" value="Zn_crbxpep_Taq"/>
    <property type="match status" value="1"/>
</dbReference>
<keyword evidence="1" id="KW-0378">Hydrolase</keyword>
<gene>
    <name evidence="4" type="ORF">OPHB3_2098</name>
</gene>
<feature type="active site" description="Proton donor/acceptor" evidence="3">
    <location>
        <position position="262"/>
    </location>
</feature>
<dbReference type="Pfam" id="PF02074">
    <property type="entry name" value="Peptidase_M32"/>
    <property type="match status" value="1"/>
</dbReference>
<dbReference type="GO" id="GO:0004181">
    <property type="term" value="F:metallocarboxypeptidase activity"/>
    <property type="evidence" value="ECO:0007669"/>
    <property type="project" value="UniProtKB-UniRule"/>
</dbReference>
<dbReference type="AlphaFoldDB" id="A0A0U9H6M0"/>
<feature type="binding site" evidence="2">
    <location>
        <position position="291"/>
    </location>
    <ligand>
        <name>Zn(2+)</name>
        <dbReference type="ChEBI" id="CHEBI:29105"/>
        <note>catalytic</note>
    </ligand>
</feature>
<comment type="catalytic activity">
    <reaction evidence="1">
        <text>Release of a C-terminal amino acid with broad specificity, except for -Pro.</text>
        <dbReference type="EC" id="3.4.17.19"/>
    </reaction>
</comment>
<evidence type="ECO:0000313" key="5">
    <source>
        <dbReference type="Proteomes" id="UP000052946"/>
    </source>
</evidence>
<dbReference type="Proteomes" id="UP000052946">
    <property type="component" value="Unassembled WGS sequence"/>
</dbReference>
<reference evidence="4 5" key="2">
    <citation type="journal article" date="2016" name="Genome Announc.">
        <title>Draft Genome Sequence of Oceanobacillus picturae Heshi-B3, Isolated from Fermented Rice Bran in a Traditional Japanese Seafood Dish.</title>
        <authorList>
            <person name="Akuzawa S."/>
            <person name="Nagaoka J."/>
            <person name="Kanekatsu M."/>
            <person name="Kanesaki Y."/>
            <person name="Suzuki T."/>
        </authorList>
    </citation>
    <scope>NUCLEOTIDE SEQUENCE [LARGE SCALE GENOMIC DNA]</scope>
    <source>
        <strain evidence="4 5">Heshi-B3</strain>
    </source>
</reference>
<evidence type="ECO:0000256" key="3">
    <source>
        <dbReference type="PIRSR" id="PIRSR006615-2"/>
    </source>
</evidence>
<dbReference type="EC" id="3.4.17.19" evidence="1"/>
<dbReference type="PRINTS" id="PR00998">
    <property type="entry name" value="CRBOXYPTASET"/>
</dbReference>
<dbReference type="PROSITE" id="PS52034">
    <property type="entry name" value="PEPTIDASE_M32"/>
    <property type="match status" value="1"/>
</dbReference>
<dbReference type="GO" id="GO:0046872">
    <property type="term" value="F:metal ion binding"/>
    <property type="evidence" value="ECO:0007669"/>
    <property type="project" value="UniProtKB-KW"/>
</dbReference>
<comment type="similarity">
    <text evidence="1">Belongs to the peptidase M32 family.</text>
</comment>
<dbReference type="PANTHER" id="PTHR34217:SF1">
    <property type="entry name" value="CARBOXYPEPTIDASE 1"/>
    <property type="match status" value="1"/>
</dbReference>
<sequence>MSMQQKEIFLKHLNEMNHYKQALELMTWDRHTSIPNDGLQDRLEIVGFFTEKLHQLQTSDKMVNCFEQFLSSGDSILQQAAQVCKTTYEQKTNIPKEEYKAYAMLCSESEAVWHQAKQEDNFKLFEPFLEKIVSYKQRFADYVGYESHIYDALLQEHEPGLEVKEIDEVFADLRPMLIDLLQRIKNSEAVVDANLLRVPFAIEKQKSMSLALLERIGYKLNKGRMDTSAHPYTFGINPNDVRISTYYDENDFTRSVFSAMHEGGHGLYEQNFGTDIQHTLLAEASSMGIHESQSLLWESFISKNKLFWESNRDVLKAYAPQEIQKLDLETFYRSLHQVSPSPIRLEADEVSYPLHIMIRYELEKDLISGKIKVSSLPEAWREKSAAYLGVTPSNDTEGVLQDIHWSSGDFGYFPSYALGYIYAAQLYESIDGALNMEQIYRDQNLHLVKEWLKEHIYQYGKRKTPLQLLKDTTGKGLQTDAYKTFLQDKYKGIYHL</sequence>
<keyword evidence="2" id="KW-0862">Zinc</keyword>
<comment type="function">
    <text evidence="1">Broad specificity carboxypetidase that releases amino acids sequentially from the C-terminus, including neutral, aromatic, polar and basic residues.</text>
</comment>